<evidence type="ECO:0000313" key="2">
    <source>
        <dbReference type="Proteomes" id="UP000610966"/>
    </source>
</evidence>
<dbReference type="Pfam" id="PF05402">
    <property type="entry name" value="PqqD"/>
    <property type="match status" value="1"/>
</dbReference>
<accession>A0A8J3R4R3</accession>
<dbReference type="AlphaFoldDB" id="A0A8J3R4R3"/>
<dbReference type="Proteomes" id="UP000610966">
    <property type="component" value="Unassembled WGS sequence"/>
</dbReference>
<dbReference type="InterPro" id="IPR008792">
    <property type="entry name" value="PQQD"/>
</dbReference>
<dbReference type="InterPro" id="IPR041881">
    <property type="entry name" value="PqqD_sf"/>
</dbReference>
<keyword evidence="2" id="KW-1185">Reference proteome</keyword>
<organism evidence="1 2">
    <name type="scientific">Sphaerimonospora thailandensis</name>
    <dbReference type="NCBI Taxonomy" id="795644"/>
    <lineage>
        <taxon>Bacteria</taxon>
        <taxon>Bacillati</taxon>
        <taxon>Actinomycetota</taxon>
        <taxon>Actinomycetes</taxon>
        <taxon>Streptosporangiales</taxon>
        <taxon>Streptosporangiaceae</taxon>
        <taxon>Sphaerimonospora</taxon>
    </lineage>
</organism>
<comment type="caution">
    <text evidence="1">The sequence shown here is derived from an EMBL/GenBank/DDBJ whole genome shotgun (WGS) entry which is preliminary data.</text>
</comment>
<dbReference type="RefSeq" id="WP_204009764.1">
    <property type="nucleotide sequence ID" value="NZ_BOOG01000003.1"/>
</dbReference>
<gene>
    <name evidence="1" type="ORF">Mth01_01870</name>
</gene>
<proteinExistence type="predicted"/>
<evidence type="ECO:0000313" key="1">
    <source>
        <dbReference type="EMBL" id="GIH67934.1"/>
    </source>
</evidence>
<name>A0A8J3R4R3_9ACTN</name>
<reference evidence="1" key="1">
    <citation type="submission" date="2021-01" db="EMBL/GenBank/DDBJ databases">
        <title>Whole genome shotgun sequence of Sphaerimonospora thailandensis NBRC 107569.</title>
        <authorList>
            <person name="Komaki H."/>
            <person name="Tamura T."/>
        </authorList>
    </citation>
    <scope>NUCLEOTIDE SEQUENCE</scope>
    <source>
        <strain evidence="1">NBRC 107569</strain>
    </source>
</reference>
<sequence length="92" mass="10475">MSLRISDAVIWQETEDRVSLFHTETGDFNTLNETGSRIWQLVVSDGEREPIALKLSREFAGNNPAVSRRILTDVQEFIDMMLETGLIEEHPA</sequence>
<evidence type="ECO:0008006" key="3">
    <source>
        <dbReference type="Google" id="ProtNLM"/>
    </source>
</evidence>
<dbReference type="EMBL" id="BOOG01000003">
    <property type="protein sequence ID" value="GIH67934.1"/>
    <property type="molecule type" value="Genomic_DNA"/>
</dbReference>
<protein>
    <recommendedName>
        <fullName evidence="3">Coenzyme PQQ synthesis protein D (PqqD)</fullName>
    </recommendedName>
</protein>
<dbReference type="Gene3D" id="1.10.10.1150">
    <property type="entry name" value="Coenzyme PQQ synthesis protein D (PqqD)"/>
    <property type="match status" value="1"/>
</dbReference>